<proteinExistence type="predicted"/>
<keyword evidence="1" id="KW-0472">Membrane</keyword>
<keyword evidence="1" id="KW-0812">Transmembrane</keyword>
<evidence type="ECO:0000256" key="1">
    <source>
        <dbReference type="SAM" id="Phobius"/>
    </source>
</evidence>
<protein>
    <recommendedName>
        <fullName evidence="4">Prepilin peptidase</fullName>
    </recommendedName>
</protein>
<dbReference type="EMBL" id="CP059378">
    <property type="protein sequence ID" value="QLY81496.1"/>
    <property type="molecule type" value="Genomic_DNA"/>
</dbReference>
<keyword evidence="1" id="KW-1133">Transmembrane helix</keyword>
<feature type="transmembrane region" description="Helical" evidence="1">
    <location>
        <begin position="63"/>
        <end position="80"/>
    </location>
</feature>
<gene>
    <name evidence="2" type="ORF">HZF06_07900</name>
</gene>
<dbReference type="KEGG" id="cint:HZF06_07900"/>
<evidence type="ECO:0000313" key="2">
    <source>
        <dbReference type="EMBL" id="QLY81496.1"/>
    </source>
</evidence>
<sequence>MYKLVMVFLIAFAIQYKAFLIVDYINKKDEVNIKNSLSNRIIISTLFSLVITMLYLKYESITYIVPLFIGMLFTTILGYIDYYTKYVYSIVSIPLIIIGFSTLILNIIMKTLGFKVAVLIVVISAVFYLISKLGYIGEGDVEVIIGLLLLFSRDLYILIFTIFFAFGISGITGLYLLVFKKVNLNHSKPFIPSLGLALYLLMFLY</sequence>
<dbReference type="Proteomes" id="UP000512286">
    <property type="component" value="Chromosome"/>
</dbReference>
<evidence type="ECO:0000313" key="3">
    <source>
        <dbReference type="Proteomes" id="UP000512286"/>
    </source>
</evidence>
<dbReference type="RefSeq" id="WP_181603069.1">
    <property type="nucleotide sequence ID" value="NZ_CP059378.1"/>
</dbReference>
<organism evidence="2 3">
    <name type="scientific">Clostridium intestinale</name>
    <dbReference type="NCBI Taxonomy" id="36845"/>
    <lineage>
        <taxon>Bacteria</taxon>
        <taxon>Bacillati</taxon>
        <taxon>Bacillota</taxon>
        <taxon>Clostridia</taxon>
        <taxon>Eubacteriales</taxon>
        <taxon>Clostridiaceae</taxon>
        <taxon>Clostridium</taxon>
    </lineage>
</organism>
<name>A0A7D6VS32_9CLOT</name>
<reference evidence="2 3" key="1">
    <citation type="submission" date="2020-07" db="EMBL/GenBank/DDBJ databases">
        <title>Electron transfer.</title>
        <authorList>
            <person name="Huang L."/>
            <person name="Liu X."/>
            <person name="Zhou S."/>
        </authorList>
    </citation>
    <scope>NUCLEOTIDE SEQUENCE [LARGE SCALE GENOMIC DNA]</scope>
    <source>
        <strain evidence="2 3">Lx1</strain>
    </source>
</reference>
<dbReference type="AlphaFoldDB" id="A0A7D6VS32"/>
<feature type="transmembrane region" description="Helical" evidence="1">
    <location>
        <begin position="86"/>
        <end position="109"/>
    </location>
</feature>
<accession>A0A7D6VS32</accession>
<feature type="transmembrane region" description="Helical" evidence="1">
    <location>
        <begin position="37"/>
        <end position="56"/>
    </location>
</feature>
<feature type="transmembrane region" description="Helical" evidence="1">
    <location>
        <begin position="116"/>
        <end position="135"/>
    </location>
</feature>
<evidence type="ECO:0008006" key="4">
    <source>
        <dbReference type="Google" id="ProtNLM"/>
    </source>
</evidence>
<feature type="transmembrane region" description="Helical" evidence="1">
    <location>
        <begin position="155"/>
        <end position="177"/>
    </location>
</feature>